<dbReference type="SMART" id="SM00267">
    <property type="entry name" value="GGDEF"/>
    <property type="match status" value="1"/>
</dbReference>
<proteinExistence type="predicted"/>
<dbReference type="InterPro" id="IPR052155">
    <property type="entry name" value="Biofilm_reg_signaling"/>
</dbReference>
<dbReference type="CDD" id="cd01949">
    <property type="entry name" value="GGDEF"/>
    <property type="match status" value="1"/>
</dbReference>
<reference evidence="4 5" key="1">
    <citation type="submission" date="2022-10" db="EMBL/GenBank/DDBJ databases">
        <title>The complete genomes of actinobacterial strains from the NBC collection.</title>
        <authorList>
            <person name="Joergensen T.S."/>
            <person name="Alvarez Arevalo M."/>
            <person name="Sterndorff E.B."/>
            <person name="Faurdal D."/>
            <person name="Vuksanovic O."/>
            <person name="Mourched A.-S."/>
            <person name="Charusanti P."/>
            <person name="Shaw S."/>
            <person name="Blin K."/>
            <person name="Weber T."/>
        </authorList>
    </citation>
    <scope>NUCLEOTIDE SEQUENCE [LARGE SCALE GENOMIC DNA]</scope>
    <source>
        <strain evidence="4 5">NBC_00319</strain>
    </source>
</reference>
<dbReference type="Gene3D" id="3.30.70.270">
    <property type="match status" value="1"/>
</dbReference>
<dbReference type="InterPro" id="IPR035965">
    <property type="entry name" value="PAS-like_dom_sf"/>
</dbReference>
<dbReference type="InterPro" id="IPR000160">
    <property type="entry name" value="GGDEF_dom"/>
</dbReference>
<evidence type="ECO:0000259" key="1">
    <source>
        <dbReference type="PROSITE" id="PS50112"/>
    </source>
</evidence>
<protein>
    <submittedName>
        <fullName evidence="4">Diguanylate cyclase</fullName>
        <ecNumber evidence="4">2.7.7.65</ecNumber>
    </submittedName>
</protein>
<dbReference type="NCBIfam" id="TIGR00229">
    <property type="entry name" value="sensory_box"/>
    <property type="match status" value="1"/>
</dbReference>
<evidence type="ECO:0000259" key="2">
    <source>
        <dbReference type="PROSITE" id="PS50113"/>
    </source>
</evidence>
<dbReference type="AlphaFoldDB" id="A0AAU4JZA9"/>
<dbReference type="EC" id="2.7.7.65" evidence="4"/>
<dbReference type="GO" id="GO:0006355">
    <property type="term" value="P:regulation of DNA-templated transcription"/>
    <property type="evidence" value="ECO:0007669"/>
    <property type="project" value="InterPro"/>
</dbReference>
<dbReference type="SUPFAM" id="SSF55785">
    <property type="entry name" value="PYP-like sensor domain (PAS domain)"/>
    <property type="match status" value="1"/>
</dbReference>
<dbReference type="InterPro" id="IPR029787">
    <property type="entry name" value="Nucleotide_cyclase"/>
</dbReference>
<keyword evidence="5" id="KW-1185">Reference proteome</keyword>
<dbReference type="SMART" id="SM00086">
    <property type="entry name" value="PAC"/>
    <property type="match status" value="1"/>
</dbReference>
<dbReference type="GO" id="GO:0052621">
    <property type="term" value="F:diguanylate cyclase activity"/>
    <property type="evidence" value="ECO:0007669"/>
    <property type="project" value="UniProtKB-EC"/>
</dbReference>
<dbReference type="InterPro" id="IPR000014">
    <property type="entry name" value="PAS"/>
</dbReference>
<dbReference type="PANTHER" id="PTHR44757:SF2">
    <property type="entry name" value="BIOFILM ARCHITECTURE MAINTENANCE PROTEIN MBAA"/>
    <property type="match status" value="1"/>
</dbReference>
<dbReference type="KEGG" id="whr:OG579_15710"/>
<dbReference type="PROSITE" id="PS50113">
    <property type="entry name" value="PAC"/>
    <property type="match status" value="1"/>
</dbReference>
<dbReference type="PANTHER" id="PTHR44757">
    <property type="entry name" value="DIGUANYLATE CYCLASE DGCP"/>
    <property type="match status" value="1"/>
</dbReference>
<feature type="domain" description="GGDEF" evidence="3">
    <location>
        <begin position="175"/>
        <end position="295"/>
    </location>
</feature>
<dbReference type="Pfam" id="PF00990">
    <property type="entry name" value="GGDEF"/>
    <property type="match status" value="1"/>
</dbReference>
<organism evidence="4 5">
    <name type="scientific">Williamsia herbipolensis</name>
    <dbReference type="NCBI Taxonomy" id="1603258"/>
    <lineage>
        <taxon>Bacteria</taxon>
        <taxon>Bacillati</taxon>
        <taxon>Actinomycetota</taxon>
        <taxon>Actinomycetes</taxon>
        <taxon>Mycobacteriales</taxon>
        <taxon>Nocardiaceae</taxon>
        <taxon>Williamsia</taxon>
    </lineage>
</organism>
<dbReference type="InterPro" id="IPR001610">
    <property type="entry name" value="PAC"/>
</dbReference>
<gene>
    <name evidence="4" type="ORF">OG579_15710</name>
</gene>
<accession>A0AAU4JZA9</accession>
<dbReference type="PROSITE" id="PS50112">
    <property type="entry name" value="PAS"/>
    <property type="match status" value="1"/>
</dbReference>
<dbReference type="InterPro" id="IPR013767">
    <property type="entry name" value="PAS_fold"/>
</dbReference>
<sequence>MEPGPTPTSDPVDLDSRWYRAMFEASTVPMALADEDGLLVVANAAYCAMVGRSWPEIAGRSSRDFTHDDDLAQHRAMDRLMADAAERGEVLRVEKRYLHPDGAVRWGWVSASPVVGPGGRRWTMAVIHDTTDRRRTEDDLLTAASTDQLTGLLNRRGWMTHLAEFERVAAHGGGGDLVLAIIDLDRFKDYNDTRGHDAGDRLLAEFARAMVASACEAAVLARWGGEEFALALPGSAAVHIDAVLGDLARRVPDGQTFCAGYATVRARESATDCFARADARLYQAKRQGRGRVLGD</sequence>
<evidence type="ECO:0000313" key="4">
    <source>
        <dbReference type="EMBL" id="WUM19150.1"/>
    </source>
</evidence>
<dbReference type="PROSITE" id="PS50887">
    <property type="entry name" value="GGDEF"/>
    <property type="match status" value="1"/>
</dbReference>
<dbReference type="EMBL" id="CP108021">
    <property type="protein sequence ID" value="WUM19150.1"/>
    <property type="molecule type" value="Genomic_DNA"/>
</dbReference>
<dbReference type="RefSeq" id="WP_328856700.1">
    <property type="nucleotide sequence ID" value="NZ_CP108021.1"/>
</dbReference>
<dbReference type="NCBIfam" id="TIGR00254">
    <property type="entry name" value="GGDEF"/>
    <property type="match status" value="1"/>
</dbReference>
<name>A0AAU4JZA9_9NOCA</name>
<dbReference type="SMART" id="SM00091">
    <property type="entry name" value="PAS"/>
    <property type="match status" value="1"/>
</dbReference>
<dbReference type="InterPro" id="IPR000700">
    <property type="entry name" value="PAS-assoc_C"/>
</dbReference>
<dbReference type="Pfam" id="PF00989">
    <property type="entry name" value="PAS"/>
    <property type="match status" value="1"/>
</dbReference>
<feature type="domain" description="PAS" evidence="1">
    <location>
        <begin position="15"/>
        <end position="88"/>
    </location>
</feature>
<feature type="domain" description="PAC" evidence="2">
    <location>
        <begin position="91"/>
        <end position="142"/>
    </location>
</feature>
<evidence type="ECO:0000313" key="5">
    <source>
        <dbReference type="Proteomes" id="UP001432128"/>
    </source>
</evidence>
<dbReference type="SUPFAM" id="SSF55073">
    <property type="entry name" value="Nucleotide cyclase"/>
    <property type="match status" value="1"/>
</dbReference>
<dbReference type="Proteomes" id="UP001432128">
    <property type="component" value="Chromosome"/>
</dbReference>
<dbReference type="InterPro" id="IPR043128">
    <property type="entry name" value="Rev_trsase/Diguanyl_cyclase"/>
</dbReference>
<dbReference type="Gene3D" id="3.30.450.20">
    <property type="entry name" value="PAS domain"/>
    <property type="match status" value="1"/>
</dbReference>
<dbReference type="CDD" id="cd00130">
    <property type="entry name" value="PAS"/>
    <property type="match status" value="1"/>
</dbReference>
<evidence type="ECO:0000259" key="3">
    <source>
        <dbReference type="PROSITE" id="PS50887"/>
    </source>
</evidence>
<keyword evidence="4" id="KW-0808">Transferase</keyword>
<keyword evidence="4" id="KW-0548">Nucleotidyltransferase</keyword>